<evidence type="ECO:0000313" key="2">
    <source>
        <dbReference type="EMBL" id="GCD08911.1"/>
    </source>
</evidence>
<keyword evidence="1" id="KW-0812">Transmembrane</keyword>
<dbReference type="RefSeq" id="WP_124997844.1">
    <property type="nucleotide sequence ID" value="NZ_BHYK01000003.1"/>
</dbReference>
<organism evidence="2 3">
    <name type="scientific">Clostridium tagluense</name>
    <dbReference type="NCBI Taxonomy" id="360422"/>
    <lineage>
        <taxon>Bacteria</taxon>
        <taxon>Bacillati</taxon>
        <taxon>Bacillota</taxon>
        <taxon>Clostridia</taxon>
        <taxon>Eubacteriales</taxon>
        <taxon>Clostridiaceae</taxon>
        <taxon>Clostridium</taxon>
    </lineage>
</organism>
<name>A0A401UH75_9CLOT</name>
<protein>
    <submittedName>
        <fullName evidence="2">Uncharacterized protein</fullName>
    </submittedName>
</protein>
<keyword evidence="1" id="KW-1133">Transmembrane helix</keyword>
<dbReference type="AlphaFoldDB" id="A0A401UH75"/>
<evidence type="ECO:0000313" key="3">
    <source>
        <dbReference type="Proteomes" id="UP000287872"/>
    </source>
</evidence>
<reference evidence="2 3" key="1">
    <citation type="submission" date="2018-11" db="EMBL/GenBank/DDBJ databases">
        <title>Genome sequencing and assembly of Clostridium tagluense strain A121.</title>
        <authorList>
            <person name="Murakami T."/>
            <person name="Segawa T."/>
            <person name="Shcherbakova V.A."/>
            <person name="Mori H."/>
            <person name="Yoshimura Y."/>
        </authorList>
    </citation>
    <scope>NUCLEOTIDE SEQUENCE [LARGE SCALE GENOMIC DNA]</scope>
    <source>
        <strain evidence="2 3">A121</strain>
    </source>
</reference>
<sequence length="146" mass="17229">MVKKTFIPNWYEDRKSEIWNKKVKLCIKIVLIVNIILISLIFNISNGIKDVAGEKASENKVVNIIETARKDKIIIEKHKEISKLFDNNNFTYKNINITKDNLEIDIEVNNYEEYIRVVRLIEDKYSIKKLTPNIKNEGKFNFKVIL</sequence>
<gene>
    <name evidence="2" type="ORF">Ctaglu_05340</name>
</gene>
<keyword evidence="1" id="KW-0472">Membrane</keyword>
<feature type="transmembrane region" description="Helical" evidence="1">
    <location>
        <begin position="25"/>
        <end position="44"/>
    </location>
</feature>
<dbReference type="Proteomes" id="UP000287872">
    <property type="component" value="Unassembled WGS sequence"/>
</dbReference>
<dbReference type="EMBL" id="BHYK01000003">
    <property type="protein sequence ID" value="GCD08911.1"/>
    <property type="molecule type" value="Genomic_DNA"/>
</dbReference>
<comment type="caution">
    <text evidence="2">The sequence shown here is derived from an EMBL/GenBank/DDBJ whole genome shotgun (WGS) entry which is preliminary data.</text>
</comment>
<evidence type="ECO:0000256" key="1">
    <source>
        <dbReference type="SAM" id="Phobius"/>
    </source>
</evidence>
<keyword evidence="3" id="KW-1185">Reference proteome</keyword>
<dbReference type="OrthoDB" id="10006555at2"/>
<accession>A0A401UH75</accession>
<proteinExistence type="predicted"/>